<accession>A0A0A2AAY5</accession>
<proteinExistence type="inferred from homology"/>
<comment type="similarity">
    <text evidence="3">Belongs to the bacterial glucokinase family.</text>
</comment>
<dbReference type="GO" id="GO:0005536">
    <property type="term" value="F:D-glucose binding"/>
    <property type="evidence" value="ECO:0007669"/>
    <property type="project" value="InterPro"/>
</dbReference>
<dbReference type="GO" id="GO:0006096">
    <property type="term" value="P:glycolytic process"/>
    <property type="evidence" value="ECO:0007669"/>
    <property type="project" value="InterPro"/>
</dbReference>
<dbReference type="GO" id="GO:0004340">
    <property type="term" value="F:glucokinase activity"/>
    <property type="evidence" value="ECO:0007669"/>
    <property type="project" value="UniProtKB-EC"/>
</dbReference>
<dbReference type="SUPFAM" id="SSF53067">
    <property type="entry name" value="Actin-like ATPase domain"/>
    <property type="match status" value="1"/>
</dbReference>
<dbReference type="GO" id="GO:0005524">
    <property type="term" value="F:ATP binding"/>
    <property type="evidence" value="ECO:0007669"/>
    <property type="project" value="InterPro"/>
</dbReference>
<evidence type="ECO:0000256" key="2">
    <source>
        <dbReference type="ARBA" id="ARBA00022777"/>
    </source>
</evidence>
<sequence>MNFLACDLGGTKVLLGIYKKNINDDSPELILKKKYISSEWESFELILEDFLKNECRNFNHPSSACLAVAGPISDNNAKIINLSWNISGKALKNKFNFKSCELINDFAVQIYGIPFLKKNQYSTIQNGATSQGSNKDLHAIVGAGTGLGIARGIISGSEVKVLASEGGHIEYSPKSKLEWDLKIWLKNSLNTERISCERIVSGPGLSRIAEWRLSKSDAKNHPLQKHIKEIKVSDALRKELPEKICTLSNEGDQLMIEVERIWLGAYASLLGDVALQELPFGGLWISGGTAPKHFKNFKSNLFMKQFFDKGRLKDILKTIPLKVILDEEFGLFSAACRAKMILKTN</sequence>
<evidence type="ECO:0000256" key="3">
    <source>
        <dbReference type="RuleBase" id="RU004046"/>
    </source>
</evidence>
<comment type="caution">
    <text evidence="4">The sequence shown here is derived from an EMBL/GenBank/DDBJ whole genome shotgun (WGS) entry which is preliminary data.</text>
</comment>
<dbReference type="OrthoDB" id="9800595at2"/>
<gene>
    <name evidence="4" type="ORF">EU96_1255</name>
</gene>
<evidence type="ECO:0000256" key="1">
    <source>
        <dbReference type="ARBA" id="ARBA00022679"/>
    </source>
</evidence>
<protein>
    <submittedName>
        <fullName evidence="4">Glucokinase</fullName>
        <ecNumber evidence="4">2.7.1.2</ecNumber>
    </submittedName>
</protein>
<evidence type="ECO:0000313" key="4">
    <source>
        <dbReference type="EMBL" id="KGF97543.1"/>
    </source>
</evidence>
<dbReference type="RefSeq" id="WP_032526892.1">
    <property type="nucleotide sequence ID" value="NZ_CP138951.1"/>
</dbReference>
<dbReference type="InterPro" id="IPR043129">
    <property type="entry name" value="ATPase_NBD"/>
</dbReference>
<dbReference type="Gene3D" id="3.40.367.20">
    <property type="match status" value="1"/>
</dbReference>
<keyword evidence="1 4" id="KW-0808">Transferase</keyword>
<dbReference type="PANTHER" id="PTHR47363">
    <property type="entry name" value="GLUCOKINASE"/>
    <property type="match status" value="1"/>
</dbReference>
<dbReference type="Pfam" id="PF02685">
    <property type="entry name" value="Glucokinase"/>
    <property type="match status" value="1"/>
</dbReference>
<keyword evidence="2 4" id="KW-0418">Kinase</keyword>
<dbReference type="Gene3D" id="3.30.420.40">
    <property type="match status" value="1"/>
</dbReference>
<dbReference type="EC" id="2.7.1.2" evidence="4"/>
<dbReference type="EMBL" id="JNAM01000010">
    <property type="protein sequence ID" value="KGF97543.1"/>
    <property type="molecule type" value="Genomic_DNA"/>
</dbReference>
<dbReference type="AlphaFoldDB" id="A0A0A2AAY5"/>
<name>A0A0A2AAY5_PROMR</name>
<evidence type="ECO:0000313" key="5">
    <source>
        <dbReference type="Proteomes" id="UP000030445"/>
    </source>
</evidence>
<dbReference type="PANTHER" id="PTHR47363:SF1">
    <property type="entry name" value="GLUCOKINASE"/>
    <property type="match status" value="1"/>
</dbReference>
<dbReference type="STRING" id="74545.EU96_1255"/>
<dbReference type="CDD" id="cd24008">
    <property type="entry name" value="ASKHA_NBD_GLK"/>
    <property type="match status" value="1"/>
</dbReference>
<dbReference type="Proteomes" id="UP000030445">
    <property type="component" value="Unassembled WGS sequence"/>
</dbReference>
<reference evidence="5" key="1">
    <citation type="journal article" date="2014" name="Sci. Data">
        <title>Genomes of diverse isolates of the marine cyanobacterium Prochlorococcus.</title>
        <authorList>
            <person name="Biller S."/>
            <person name="Berube P."/>
            <person name="Thompson J."/>
            <person name="Kelly L."/>
            <person name="Roggensack S."/>
            <person name="Awad L."/>
            <person name="Roache-Johnson K."/>
            <person name="Ding H."/>
            <person name="Giovannoni S.J."/>
            <person name="Moore L.R."/>
            <person name="Chisholm S.W."/>
        </authorList>
    </citation>
    <scope>NUCLEOTIDE SEQUENCE [LARGE SCALE GENOMIC DNA]</scope>
    <source>
        <strain evidence="5">MIT 9302</strain>
    </source>
</reference>
<dbReference type="eggNOG" id="COG0837">
    <property type="taxonomic scope" value="Bacteria"/>
</dbReference>
<organism evidence="4 5">
    <name type="scientific">Prochlorococcus marinus str. MIT 9302</name>
    <dbReference type="NCBI Taxonomy" id="74545"/>
    <lineage>
        <taxon>Bacteria</taxon>
        <taxon>Bacillati</taxon>
        <taxon>Cyanobacteriota</taxon>
        <taxon>Cyanophyceae</taxon>
        <taxon>Synechococcales</taxon>
        <taxon>Prochlorococcaceae</taxon>
        <taxon>Prochlorococcus</taxon>
    </lineage>
</organism>
<dbReference type="InterPro" id="IPR003836">
    <property type="entry name" value="Glucokinase"/>
</dbReference>